<proteinExistence type="predicted"/>
<evidence type="ECO:0000313" key="2">
    <source>
        <dbReference type="Proteomes" id="UP000183208"/>
    </source>
</evidence>
<gene>
    <name evidence="1" type="ORF">SAMN05444171_7792</name>
</gene>
<dbReference type="RefSeq" id="WP_143039847.1">
    <property type="nucleotide sequence ID" value="NZ_FNTI01000001.1"/>
</dbReference>
<evidence type="ECO:0000313" key="1">
    <source>
        <dbReference type="EMBL" id="SEE51070.1"/>
    </source>
</evidence>
<dbReference type="Proteomes" id="UP000183208">
    <property type="component" value="Unassembled WGS sequence"/>
</dbReference>
<accession>A0A1M7JER3</accession>
<name>A0A1M7JER3_9BRAD</name>
<dbReference type="AlphaFoldDB" id="A0A1M7JER3"/>
<sequence length="153" mass="16381">MNLLVSLPIVAAVPTASPAMPTNDPIFAAIERARQAKAQSDARYARVSKLYKSAAKRGLGEESSLDERNAFVEAKFGCDPDIYTDETAQALWDAVDETFEVVPTTPAGMLALLRFADKLGERESDLVLENAFTLIATLTAAAERQLSGSGTST</sequence>
<protein>
    <submittedName>
        <fullName evidence="1">Uncharacterized protein</fullName>
    </submittedName>
</protein>
<organism evidence="1 2">
    <name type="scientific">Bradyrhizobium lablabi</name>
    <dbReference type="NCBI Taxonomy" id="722472"/>
    <lineage>
        <taxon>Bacteria</taxon>
        <taxon>Pseudomonadati</taxon>
        <taxon>Pseudomonadota</taxon>
        <taxon>Alphaproteobacteria</taxon>
        <taxon>Hyphomicrobiales</taxon>
        <taxon>Nitrobacteraceae</taxon>
        <taxon>Bradyrhizobium</taxon>
    </lineage>
</organism>
<reference evidence="1 2" key="1">
    <citation type="submission" date="2016-10" db="EMBL/GenBank/DDBJ databases">
        <authorList>
            <person name="de Groot N.N."/>
        </authorList>
    </citation>
    <scope>NUCLEOTIDE SEQUENCE [LARGE SCALE GENOMIC DNA]</scope>
    <source>
        <strain evidence="1 2">GAS522</strain>
    </source>
</reference>
<dbReference type="EMBL" id="FNTI01000001">
    <property type="protein sequence ID" value="SEE51070.1"/>
    <property type="molecule type" value="Genomic_DNA"/>
</dbReference>